<protein>
    <submittedName>
        <fullName evidence="2">6269_t:CDS:1</fullName>
    </submittedName>
</protein>
<dbReference type="AlphaFoldDB" id="A0A9N9IM59"/>
<gene>
    <name evidence="2" type="ORF">RFULGI_LOCUS12823</name>
</gene>
<evidence type="ECO:0000313" key="3">
    <source>
        <dbReference type="Proteomes" id="UP000789396"/>
    </source>
</evidence>
<accession>A0A9N9IM59</accession>
<feature type="compositionally biased region" description="Basic and acidic residues" evidence="1">
    <location>
        <begin position="37"/>
        <end position="50"/>
    </location>
</feature>
<feature type="region of interest" description="Disordered" evidence="1">
    <location>
        <begin position="81"/>
        <end position="112"/>
    </location>
</feature>
<feature type="non-terminal residue" evidence="2">
    <location>
        <position position="1"/>
    </location>
</feature>
<evidence type="ECO:0000313" key="2">
    <source>
        <dbReference type="EMBL" id="CAG8740535.1"/>
    </source>
</evidence>
<feature type="region of interest" description="Disordered" evidence="1">
    <location>
        <begin position="28"/>
        <end position="50"/>
    </location>
</feature>
<dbReference type="EMBL" id="CAJVPZ010031926">
    <property type="protein sequence ID" value="CAG8740535.1"/>
    <property type="molecule type" value="Genomic_DNA"/>
</dbReference>
<name>A0A9N9IM59_9GLOM</name>
<dbReference type="Proteomes" id="UP000789396">
    <property type="component" value="Unassembled WGS sequence"/>
</dbReference>
<organism evidence="2 3">
    <name type="scientific">Racocetra fulgida</name>
    <dbReference type="NCBI Taxonomy" id="60492"/>
    <lineage>
        <taxon>Eukaryota</taxon>
        <taxon>Fungi</taxon>
        <taxon>Fungi incertae sedis</taxon>
        <taxon>Mucoromycota</taxon>
        <taxon>Glomeromycotina</taxon>
        <taxon>Glomeromycetes</taxon>
        <taxon>Diversisporales</taxon>
        <taxon>Gigasporaceae</taxon>
        <taxon>Racocetra</taxon>
    </lineage>
</organism>
<evidence type="ECO:0000256" key="1">
    <source>
        <dbReference type="SAM" id="MobiDB-lite"/>
    </source>
</evidence>
<feature type="non-terminal residue" evidence="2">
    <location>
        <position position="112"/>
    </location>
</feature>
<proteinExistence type="predicted"/>
<comment type="caution">
    <text evidence="2">The sequence shown here is derived from an EMBL/GenBank/DDBJ whole genome shotgun (WGS) entry which is preliminary data.</text>
</comment>
<sequence length="112" mass="12892">LELWLLSPVSQLTEDTVKNGKKLVSNRKLPLDDVQENDQRRLKDDKESIPNLEKKLPTIYLKHAENDNPDKKHGLELYQQNGTGTEKDDCKPLTYCENIPDDETGDKSDRET</sequence>
<reference evidence="2" key="1">
    <citation type="submission" date="2021-06" db="EMBL/GenBank/DDBJ databases">
        <authorList>
            <person name="Kallberg Y."/>
            <person name="Tangrot J."/>
            <person name="Rosling A."/>
        </authorList>
    </citation>
    <scope>NUCLEOTIDE SEQUENCE</scope>
    <source>
        <strain evidence="2">IN212</strain>
    </source>
</reference>
<keyword evidence="3" id="KW-1185">Reference proteome</keyword>